<name>A0A091CT64_FUKDA</name>
<sequence length="108" mass="12276">MNRWLMVIKVDSAYKVIKLKGYTSCAIGLFVKDLAVSIMKNLRRMHPISTMIKDLYGIKDDVLLSVSCTLGQNGIIDVVKVMTLTPEEEAPLKKSADIMWKIQKEQQF</sequence>
<evidence type="ECO:0000313" key="3">
    <source>
        <dbReference type="Proteomes" id="UP000028990"/>
    </source>
</evidence>
<dbReference type="PANTHER" id="PTHR43128">
    <property type="entry name" value="L-2-HYDROXYCARBOXYLATE DEHYDROGENASE (NAD(P)(+))"/>
    <property type="match status" value="1"/>
</dbReference>
<dbReference type="Proteomes" id="UP000028990">
    <property type="component" value="Unassembled WGS sequence"/>
</dbReference>
<dbReference type="SUPFAM" id="SSF56327">
    <property type="entry name" value="LDH C-terminal domain-like"/>
    <property type="match status" value="1"/>
</dbReference>
<gene>
    <name evidence="2" type="ORF">H920_17925</name>
</gene>
<keyword evidence="3" id="KW-1185">Reference proteome</keyword>
<organism evidence="2 3">
    <name type="scientific">Fukomys damarensis</name>
    <name type="common">Damaraland mole rat</name>
    <name type="synonym">Cryptomys damarensis</name>
    <dbReference type="NCBI Taxonomy" id="885580"/>
    <lineage>
        <taxon>Eukaryota</taxon>
        <taxon>Metazoa</taxon>
        <taxon>Chordata</taxon>
        <taxon>Craniata</taxon>
        <taxon>Vertebrata</taxon>
        <taxon>Euteleostomi</taxon>
        <taxon>Mammalia</taxon>
        <taxon>Eutheria</taxon>
        <taxon>Euarchontoglires</taxon>
        <taxon>Glires</taxon>
        <taxon>Rodentia</taxon>
        <taxon>Hystricomorpha</taxon>
        <taxon>Bathyergidae</taxon>
        <taxon>Fukomys</taxon>
    </lineage>
</organism>
<accession>A0A091CT64</accession>
<dbReference type="GO" id="GO:0006089">
    <property type="term" value="P:lactate metabolic process"/>
    <property type="evidence" value="ECO:0007669"/>
    <property type="project" value="TreeGrafter"/>
</dbReference>
<dbReference type="Pfam" id="PF02866">
    <property type="entry name" value="Ldh_1_C"/>
    <property type="match status" value="1"/>
</dbReference>
<evidence type="ECO:0000313" key="2">
    <source>
        <dbReference type="EMBL" id="KFO20685.1"/>
    </source>
</evidence>
<dbReference type="PANTHER" id="PTHR43128:SF10">
    <property type="entry name" value="L-LACTATE DEHYDROGENASE A CHAIN"/>
    <property type="match status" value="1"/>
</dbReference>
<proteinExistence type="predicted"/>
<protein>
    <submittedName>
        <fullName evidence="2">L-lactate dehydrogenase A chain</fullName>
    </submittedName>
</protein>
<dbReference type="GO" id="GO:0004459">
    <property type="term" value="F:L-lactate dehydrogenase (NAD+) activity"/>
    <property type="evidence" value="ECO:0007669"/>
    <property type="project" value="TreeGrafter"/>
</dbReference>
<dbReference type="Gene3D" id="3.90.110.10">
    <property type="entry name" value="Lactate dehydrogenase/glycoside hydrolase, family 4, C-terminal"/>
    <property type="match status" value="1"/>
</dbReference>
<dbReference type="InterPro" id="IPR022383">
    <property type="entry name" value="Lactate/malate_DH_C"/>
</dbReference>
<dbReference type="EMBL" id="KN124624">
    <property type="protein sequence ID" value="KFO20685.1"/>
    <property type="molecule type" value="Genomic_DNA"/>
</dbReference>
<dbReference type="AlphaFoldDB" id="A0A091CT64"/>
<reference evidence="2 3" key="1">
    <citation type="submission" date="2013-11" db="EMBL/GenBank/DDBJ databases">
        <title>The Damaraland mole rat (Fukomys damarensis) genome and evolution of African mole rats.</title>
        <authorList>
            <person name="Gladyshev V.N."/>
            <person name="Fang X."/>
        </authorList>
    </citation>
    <scope>NUCLEOTIDE SEQUENCE [LARGE SCALE GENOMIC DNA]</scope>
    <source>
        <tissue evidence="2">Liver</tissue>
    </source>
</reference>
<evidence type="ECO:0000259" key="1">
    <source>
        <dbReference type="Pfam" id="PF02866"/>
    </source>
</evidence>
<dbReference type="InterPro" id="IPR015955">
    <property type="entry name" value="Lactate_DH/Glyco_Ohase_4_C"/>
</dbReference>
<feature type="domain" description="Lactate/malate dehydrogenase C-terminal" evidence="1">
    <location>
        <begin position="12"/>
        <end position="103"/>
    </location>
</feature>